<keyword evidence="2" id="KW-0964">Secreted</keyword>
<evidence type="ECO:0000256" key="5">
    <source>
        <dbReference type="ARBA" id="ARBA00034321"/>
    </source>
</evidence>
<dbReference type="InterPro" id="IPR021971">
    <property type="entry name" value="Salp15"/>
</dbReference>
<evidence type="ECO:0000256" key="2">
    <source>
        <dbReference type="ARBA" id="ARBA00022525"/>
    </source>
</evidence>
<evidence type="ECO:0000256" key="3">
    <source>
        <dbReference type="ARBA" id="ARBA00022729"/>
    </source>
</evidence>
<name>A0A0K8R4X4_IXORI</name>
<reference evidence="7" key="1">
    <citation type="submission" date="2012-12" db="EMBL/GenBank/DDBJ databases">
        <title>Identification and characterization of a phenylalanine ammonia-lyase gene family in Isatis indigotica Fort.</title>
        <authorList>
            <person name="Liu Q."/>
            <person name="Chen J."/>
            <person name="Zhou X."/>
            <person name="Di P."/>
            <person name="Xiao Y."/>
            <person name="Xuan H."/>
            <person name="Zhang L."/>
            <person name="Chen W."/>
        </authorList>
    </citation>
    <scope>NUCLEOTIDE SEQUENCE</scope>
    <source>
        <tissue evidence="7">Salivary gland</tissue>
    </source>
</reference>
<evidence type="ECO:0000256" key="4">
    <source>
        <dbReference type="ARBA" id="ARBA00023180"/>
    </source>
</evidence>
<dbReference type="EMBL" id="GADI01007618">
    <property type="protein sequence ID" value="JAA66190.1"/>
    <property type="molecule type" value="mRNA"/>
</dbReference>
<dbReference type="GO" id="GO:0005576">
    <property type="term" value="C:extracellular region"/>
    <property type="evidence" value="ECO:0007669"/>
    <property type="project" value="UniProtKB-SubCell"/>
</dbReference>
<feature type="signal peptide" evidence="6">
    <location>
        <begin position="1"/>
        <end position="23"/>
    </location>
</feature>
<organism evidence="7">
    <name type="scientific">Ixodes ricinus</name>
    <name type="common">Common tick</name>
    <name type="synonym">Acarus ricinus</name>
    <dbReference type="NCBI Taxonomy" id="34613"/>
    <lineage>
        <taxon>Eukaryota</taxon>
        <taxon>Metazoa</taxon>
        <taxon>Ecdysozoa</taxon>
        <taxon>Arthropoda</taxon>
        <taxon>Chelicerata</taxon>
        <taxon>Arachnida</taxon>
        <taxon>Acari</taxon>
        <taxon>Parasitiformes</taxon>
        <taxon>Ixodida</taxon>
        <taxon>Ixodoidea</taxon>
        <taxon>Ixodidae</taxon>
        <taxon>Ixodinae</taxon>
        <taxon>Ixodes</taxon>
    </lineage>
</organism>
<evidence type="ECO:0000256" key="1">
    <source>
        <dbReference type="ARBA" id="ARBA00004613"/>
    </source>
</evidence>
<comment type="subcellular location">
    <subcellularLocation>
        <location evidence="1">Secreted</location>
    </subcellularLocation>
</comment>
<protein>
    <submittedName>
        <fullName evidence="7">Putative ixodes 8-cys protein</fullName>
    </submittedName>
</protein>
<evidence type="ECO:0000256" key="6">
    <source>
        <dbReference type="SAM" id="SignalP"/>
    </source>
</evidence>
<proteinExistence type="evidence at transcript level"/>
<accession>A0A0K8R4X4</accession>
<keyword evidence="4" id="KW-0325">Glycoprotein</keyword>
<dbReference type="Pfam" id="PF12115">
    <property type="entry name" value="Salp15"/>
    <property type="match status" value="1"/>
</dbReference>
<comment type="similarity">
    <text evidence="5">Belongs to the salp15 family.</text>
</comment>
<feature type="chain" id="PRO_5005515702" evidence="6">
    <location>
        <begin position="24"/>
        <end position="104"/>
    </location>
</feature>
<sequence>MARLACVFLVFLLAYQCADVVNGVVKERDLPDYVGNKRAFLQRLKELCKKNYGIAVARVLLRGCRISCRVSFVFGRDVVLNLGSREPCSNDGRICVGGVCTHTS</sequence>
<evidence type="ECO:0000313" key="7">
    <source>
        <dbReference type="EMBL" id="JAA66190.1"/>
    </source>
</evidence>
<dbReference type="AlphaFoldDB" id="A0A0K8R4X4"/>
<keyword evidence="3 6" id="KW-0732">Signal</keyword>